<evidence type="ECO:0000313" key="1">
    <source>
        <dbReference type="EMBL" id="KAK0666822.1"/>
    </source>
</evidence>
<accession>A0AA39ZAI8</accession>
<protein>
    <submittedName>
        <fullName evidence="1">Uncharacterized protein</fullName>
    </submittedName>
</protein>
<keyword evidence="2" id="KW-1185">Reference proteome</keyword>
<dbReference type="Proteomes" id="UP001174997">
    <property type="component" value="Unassembled WGS sequence"/>
</dbReference>
<gene>
    <name evidence="1" type="ORF">QBC41DRAFT_325170</name>
</gene>
<sequence>MKFTTHQHLRTFGSYNASYLRPHTLSSRYTRLQEISTICSLARRVVAQAHQNHGSNTVIPLWGGSSVAVNMERDLFHIELLLYDLIPSFSPVDQGRRRNRRIDLLLGLVRIPTPIPDCDRLIGIRRLTIPACVIKREHDDCKRWSFTPTQFQYKTLPLGDEDGSDMEPDENYQPNNYRDGFQCTNCQRTVDQHYDIARSDEYSILAAAWFPSLERVYVVVHGDVPAPGPLNSNDIPYRIVPEPTCGTNLLRRHHHIDALALYRTPGKRTIPRWCRREPVESFACVGGSLVEFWGSFEFLIHLSASVVSPFANMLLINDHTDPVRQA</sequence>
<proteinExistence type="predicted"/>
<dbReference type="AlphaFoldDB" id="A0AA39ZAI8"/>
<reference evidence="1" key="1">
    <citation type="submission" date="2023-06" db="EMBL/GenBank/DDBJ databases">
        <title>Genome-scale phylogeny and comparative genomics of the fungal order Sordariales.</title>
        <authorList>
            <consortium name="Lawrence Berkeley National Laboratory"/>
            <person name="Hensen N."/>
            <person name="Bonometti L."/>
            <person name="Westerberg I."/>
            <person name="Brannstrom I.O."/>
            <person name="Guillou S."/>
            <person name="Cros-Aarteil S."/>
            <person name="Calhoun S."/>
            <person name="Haridas S."/>
            <person name="Kuo A."/>
            <person name="Mondo S."/>
            <person name="Pangilinan J."/>
            <person name="Riley R."/>
            <person name="Labutti K."/>
            <person name="Andreopoulos B."/>
            <person name="Lipzen A."/>
            <person name="Chen C."/>
            <person name="Yanf M."/>
            <person name="Daum C."/>
            <person name="Ng V."/>
            <person name="Clum A."/>
            <person name="Steindorff A."/>
            <person name="Ohm R."/>
            <person name="Martin F."/>
            <person name="Silar P."/>
            <person name="Natvig D."/>
            <person name="Lalanne C."/>
            <person name="Gautier V."/>
            <person name="Ament-Velasquez S.L."/>
            <person name="Kruys A."/>
            <person name="Hutchinson M.I."/>
            <person name="Powell A.J."/>
            <person name="Barry K."/>
            <person name="Miller A.N."/>
            <person name="Grigoriev I.V."/>
            <person name="Debuchy R."/>
            <person name="Gladieux P."/>
            <person name="Thoren M.H."/>
            <person name="Johannesson H."/>
        </authorList>
    </citation>
    <scope>NUCLEOTIDE SEQUENCE</scope>
    <source>
        <strain evidence="1">CBS 307.81</strain>
    </source>
</reference>
<dbReference type="EMBL" id="JAULSY010000082">
    <property type="protein sequence ID" value="KAK0666822.1"/>
    <property type="molecule type" value="Genomic_DNA"/>
</dbReference>
<organism evidence="1 2">
    <name type="scientific">Cercophora samala</name>
    <dbReference type="NCBI Taxonomy" id="330535"/>
    <lineage>
        <taxon>Eukaryota</taxon>
        <taxon>Fungi</taxon>
        <taxon>Dikarya</taxon>
        <taxon>Ascomycota</taxon>
        <taxon>Pezizomycotina</taxon>
        <taxon>Sordariomycetes</taxon>
        <taxon>Sordariomycetidae</taxon>
        <taxon>Sordariales</taxon>
        <taxon>Lasiosphaeriaceae</taxon>
        <taxon>Cercophora</taxon>
    </lineage>
</organism>
<evidence type="ECO:0000313" key="2">
    <source>
        <dbReference type="Proteomes" id="UP001174997"/>
    </source>
</evidence>
<comment type="caution">
    <text evidence="1">The sequence shown here is derived from an EMBL/GenBank/DDBJ whole genome shotgun (WGS) entry which is preliminary data.</text>
</comment>
<name>A0AA39ZAI8_9PEZI</name>